<sequence>MKHLEVYSKEIAQRLKTIKGISSVIRYNDGLTLHFSFWFENYEVFNEIERQLPPNWYVSFTQRDKIVVLKYNISQEQNEFLAEQYLIKKQK</sequence>
<evidence type="ECO:0000313" key="1">
    <source>
        <dbReference type="EMBL" id="ATA94663.1"/>
    </source>
</evidence>
<reference evidence="2" key="1">
    <citation type="submission" date="2017-06" db="EMBL/GenBank/DDBJ databases">
        <title>Capnocytophaga spp. assemblies.</title>
        <authorList>
            <person name="Gulvik C.A."/>
        </authorList>
    </citation>
    <scope>NUCLEOTIDE SEQUENCE [LARGE SCALE GENOMIC DNA]</scope>
    <source>
        <strain evidence="2">H3936</strain>
    </source>
</reference>
<name>A0AAC9Z4W2_9FLAO</name>
<dbReference type="RefSeq" id="WP_095920070.1">
    <property type="nucleotide sequence ID" value="NZ_CP022389.1"/>
</dbReference>
<dbReference type="AlphaFoldDB" id="A0AAC9Z4W2"/>
<dbReference type="Proteomes" id="UP000243753">
    <property type="component" value="Chromosome"/>
</dbReference>
<dbReference type="EMBL" id="CP022389">
    <property type="protein sequence ID" value="ATA94663.1"/>
    <property type="molecule type" value="Genomic_DNA"/>
</dbReference>
<organism evidence="1 2">
    <name type="scientific">Capnocytophaga canimorsus</name>
    <dbReference type="NCBI Taxonomy" id="28188"/>
    <lineage>
        <taxon>Bacteria</taxon>
        <taxon>Pseudomonadati</taxon>
        <taxon>Bacteroidota</taxon>
        <taxon>Flavobacteriia</taxon>
        <taxon>Flavobacteriales</taxon>
        <taxon>Flavobacteriaceae</taxon>
        <taxon>Capnocytophaga</taxon>
    </lineage>
</organism>
<proteinExistence type="predicted"/>
<protein>
    <submittedName>
        <fullName evidence="1">Uncharacterized protein</fullName>
    </submittedName>
</protein>
<evidence type="ECO:0000313" key="2">
    <source>
        <dbReference type="Proteomes" id="UP000243753"/>
    </source>
</evidence>
<gene>
    <name evidence="1" type="ORF">CGC54_10135</name>
</gene>
<accession>A0AAC9Z4W2</accession>